<keyword evidence="1" id="KW-1133">Transmembrane helix</keyword>
<keyword evidence="1" id="KW-0472">Membrane</keyword>
<organism evidence="2">
    <name type="scientific">marine metagenome</name>
    <dbReference type="NCBI Taxonomy" id="408172"/>
    <lineage>
        <taxon>unclassified sequences</taxon>
        <taxon>metagenomes</taxon>
        <taxon>ecological metagenomes</taxon>
    </lineage>
</organism>
<dbReference type="AlphaFoldDB" id="A0A382C1Y0"/>
<feature type="transmembrane region" description="Helical" evidence="1">
    <location>
        <begin position="51"/>
        <end position="71"/>
    </location>
</feature>
<feature type="transmembrane region" description="Helical" evidence="1">
    <location>
        <begin position="83"/>
        <end position="108"/>
    </location>
</feature>
<evidence type="ECO:0000256" key="1">
    <source>
        <dbReference type="SAM" id="Phobius"/>
    </source>
</evidence>
<proteinExistence type="predicted"/>
<sequence>VVFAAYTCMVVDQQAIEAERMIIYLLTFTIRTLLWEKLRVVEFGYSSTPEWSSLVIIIAWFLEFLILFFLVRRYRTKKNASWGKVIVIVVITDLLYLVAGFGLIYVLVASSLWMRFPQGV</sequence>
<name>A0A382C1Y0_9ZZZZ</name>
<reference evidence="2" key="1">
    <citation type="submission" date="2018-05" db="EMBL/GenBank/DDBJ databases">
        <authorList>
            <person name="Lanie J.A."/>
            <person name="Ng W.-L."/>
            <person name="Kazmierczak K.M."/>
            <person name="Andrzejewski T.M."/>
            <person name="Davidsen T.M."/>
            <person name="Wayne K.J."/>
            <person name="Tettelin H."/>
            <person name="Glass J.I."/>
            <person name="Rusch D."/>
            <person name="Podicherti R."/>
            <person name="Tsui H.-C.T."/>
            <person name="Winkler M.E."/>
        </authorList>
    </citation>
    <scope>NUCLEOTIDE SEQUENCE</scope>
</reference>
<gene>
    <name evidence="2" type="ORF">METZ01_LOCUS172922</name>
</gene>
<protein>
    <submittedName>
        <fullName evidence="2">Uncharacterized protein</fullName>
    </submittedName>
</protein>
<feature type="non-terminal residue" evidence="2">
    <location>
        <position position="1"/>
    </location>
</feature>
<evidence type="ECO:0000313" key="2">
    <source>
        <dbReference type="EMBL" id="SVB20068.1"/>
    </source>
</evidence>
<accession>A0A382C1Y0</accession>
<keyword evidence="1" id="KW-0812">Transmembrane</keyword>
<dbReference type="EMBL" id="UINC01032425">
    <property type="protein sequence ID" value="SVB20068.1"/>
    <property type="molecule type" value="Genomic_DNA"/>
</dbReference>